<evidence type="ECO:0008006" key="3">
    <source>
        <dbReference type="Google" id="ProtNLM"/>
    </source>
</evidence>
<gene>
    <name evidence="1" type="ordered locus">Metme_3856</name>
</gene>
<accession>F9ZXQ5</accession>
<dbReference type="OrthoDB" id="7866626at2"/>
<name>F9ZXQ5_METMM</name>
<dbReference type="AlphaFoldDB" id="F9ZXQ5"/>
<reference key="2">
    <citation type="submission" date="2011-05" db="EMBL/GenBank/DDBJ databases">
        <title>Complete genome sequence of the aerobic marine methanotroph Methylomonas methanica MC09.</title>
        <authorList>
            <person name="Boden R."/>
            <person name="Cunliffe M."/>
            <person name="Scanlan J."/>
            <person name="Moussard H."/>
            <person name="Kits K.D."/>
            <person name="Klotz M."/>
            <person name="Jetten M."/>
            <person name="Vuilleumier S."/>
            <person name="Han J."/>
            <person name="Peters L."/>
            <person name="Mikhailova N."/>
            <person name="Teshima H."/>
            <person name="Tapia R."/>
            <person name="Kyrpides N."/>
            <person name="Ivanova N."/>
            <person name="Pagani I."/>
            <person name="Cheng J.-F."/>
            <person name="Goodwin L."/>
            <person name="Han C."/>
            <person name="Hauser L."/>
            <person name="Land M."/>
            <person name="Lapidus A."/>
            <person name="Lucas S."/>
            <person name="Pitluck S."/>
            <person name="Woyke T."/>
            <person name="Stein L.Y."/>
            <person name="Murrell C."/>
        </authorList>
    </citation>
    <scope>NUCLEOTIDE SEQUENCE</scope>
    <source>
        <strain>MC09</strain>
    </source>
</reference>
<keyword evidence="2" id="KW-1185">Reference proteome</keyword>
<dbReference type="RefSeq" id="WP_013820426.1">
    <property type="nucleotide sequence ID" value="NC_015572.1"/>
</dbReference>
<evidence type="ECO:0000313" key="2">
    <source>
        <dbReference type="Proteomes" id="UP000008888"/>
    </source>
</evidence>
<reference evidence="1 2" key="1">
    <citation type="journal article" date="2011" name="J. Bacteriol.">
        <title>Complete Genome Sequence of the Aerobic Marine Methanotroph Methylomonas methanica MC09.</title>
        <authorList>
            <person name="Boden R."/>
            <person name="Cunliffe M."/>
            <person name="Scanlan J."/>
            <person name="Moussard H."/>
            <person name="Kits K.D."/>
            <person name="Klotz M.G."/>
            <person name="Jetten M.S."/>
            <person name="Vuilleumier S."/>
            <person name="Han J."/>
            <person name="Peters L."/>
            <person name="Mikhailova N."/>
            <person name="Teshima H."/>
            <person name="Tapia R."/>
            <person name="Kyrpides N."/>
            <person name="Ivanova N."/>
            <person name="Pagani I."/>
            <person name="Cheng J.F."/>
            <person name="Goodwin L."/>
            <person name="Han C."/>
            <person name="Hauser L."/>
            <person name="Land M.L."/>
            <person name="Lapidus A."/>
            <person name="Lucas S."/>
            <person name="Pitluck S."/>
            <person name="Woyke T."/>
            <person name="Stein L."/>
            <person name="Murrell J.C."/>
        </authorList>
    </citation>
    <scope>NUCLEOTIDE SEQUENCE [LARGE SCALE GENOMIC DNA]</scope>
    <source>
        <strain evidence="1 2">MC09</strain>
    </source>
</reference>
<dbReference type="EMBL" id="CP002738">
    <property type="protein sequence ID" value="AEG02210.1"/>
    <property type="molecule type" value="Genomic_DNA"/>
</dbReference>
<evidence type="ECO:0000313" key="1">
    <source>
        <dbReference type="EMBL" id="AEG02210.1"/>
    </source>
</evidence>
<dbReference type="Proteomes" id="UP000008888">
    <property type="component" value="Chromosome"/>
</dbReference>
<reference evidence="2" key="3">
    <citation type="submission" date="2011-05" db="EMBL/GenBank/DDBJ databases">
        <title>Complete sequence of Methylomonas methanica MC09.</title>
        <authorList>
            <consortium name="US DOE Joint Genome Institute"/>
            <person name="Lucas S."/>
            <person name="Han J."/>
            <person name="Lapidus A."/>
            <person name="Cheng J.-F."/>
            <person name="Goodwin L."/>
            <person name="Pitluck S."/>
            <person name="Peters L."/>
            <person name="Mikhailova N."/>
            <person name="Teshima H."/>
            <person name="Han C."/>
            <person name="Tapia R."/>
            <person name="Land M."/>
            <person name="Hauser L."/>
            <person name="Kyrpides N."/>
            <person name="Ivanova N."/>
            <person name="Pagani I."/>
            <person name="Stein L."/>
            <person name="Woyke T."/>
        </authorList>
    </citation>
    <scope>NUCLEOTIDE SEQUENCE [LARGE SCALE GENOMIC DNA]</scope>
    <source>
        <strain evidence="2">MC09</strain>
    </source>
</reference>
<dbReference type="STRING" id="857087.Metme_3856"/>
<organism evidence="1 2">
    <name type="scientific">Methylomonas methanica (strain DSM 25384 / MC09)</name>
    <dbReference type="NCBI Taxonomy" id="857087"/>
    <lineage>
        <taxon>Bacteria</taxon>
        <taxon>Pseudomonadati</taxon>
        <taxon>Pseudomonadota</taxon>
        <taxon>Gammaproteobacteria</taxon>
        <taxon>Methylococcales</taxon>
        <taxon>Methylococcaceae</taxon>
        <taxon>Methylomonas</taxon>
    </lineage>
</organism>
<dbReference type="HOGENOM" id="CLU_108793_0_0_6"/>
<proteinExistence type="predicted"/>
<dbReference type="KEGG" id="mmt:Metme_3856"/>
<sequence>MLKRLLLIGMLFIPIAAWAFVKPVRIVAPQLAGVSCLNDTMCTDDVSRYQEAAKLYDEALHFVDLSVGSIENKPRVIFCNSDACFQSFGLGKRSAATIGTFGIVISPRAWKPYYVRHEMIHHLQNEKLGMIKAWREPKWFMEGMAYSLSEDPRQKLSDPFEQYRSKFESWYRQVGKERLWTEARNL</sequence>
<dbReference type="eggNOG" id="ENOG5032SNU">
    <property type="taxonomic scope" value="Bacteria"/>
</dbReference>
<protein>
    <recommendedName>
        <fullName evidence="3">Peptidase MA superfamily protein</fullName>
    </recommendedName>
</protein>